<dbReference type="RefSeq" id="WP_206727537.1">
    <property type="nucleotide sequence ID" value="NZ_CP071090.1"/>
</dbReference>
<accession>A0ABX7P672</accession>
<dbReference type="Proteomes" id="UP000662747">
    <property type="component" value="Chromosome"/>
</dbReference>
<organism evidence="1 2">
    <name type="scientific">Pyxidicoccus parkwayensis</name>
    <dbReference type="NCBI Taxonomy" id="2813578"/>
    <lineage>
        <taxon>Bacteria</taxon>
        <taxon>Pseudomonadati</taxon>
        <taxon>Myxococcota</taxon>
        <taxon>Myxococcia</taxon>
        <taxon>Myxococcales</taxon>
        <taxon>Cystobacterineae</taxon>
        <taxon>Myxococcaceae</taxon>
        <taxon>Pyxidicoccus</taxon>
    </lineage>
</organism>
<dbReference type="Gene3D" id="3.40.190.290">
    <property type="match status" value="1"/>
</dbReference>
<evidence type="ECO:0000313" key="2">
    <source>
        <dbReference type="Proteomes" id="UP000662747"/>
    </source>
</evidence>
<sequence length="54" mass="6064">MMVLLAQGRLVRVLGDCCPFYPGFFLDDPSRRQLPAVLRAFIDFVRTPVKGHSG</sequence>
<keyword evidence="2" id="KW-1185">Reference proteome</keyword>
<proteinExistence type="predicted"/>
<evidence type="ECO:0000313" key="1">
    <source>
        <dbReference type="EMBL" id="QSQ25987.1"/>
    </source>
</evidence>
<name>A0ABX7P672_9BACT</name>
<gene>
    <name evidence="1" type="ORF">JY651_14120</name>
</gene>
<evidence type="ECO:0008006" key="3">
    <source>
        <dbReference type="Google" id="ProtNLM"/>
    </source>
</evidence>
<protein>
    <recommendedName>
        <fullName evidence="3">LysR family transcriptional regulator</fullName>
    </recommendedName>
</protein>
<dbReference type="EMBL" id="CP071090">
    <property type="protein sequence ID" value="QSQ25987.1"/>
    <property type="molecule type" value="Genomic_DNA"/>
</dbReference>
<reference evidence="1 2" key="1">
    <citation type="submission" date="2021-02" db="EMBL/GenBank/DDBJ databases">
        <title>De Novo genome assembly of isolated myxobacteria.</title>
        <authorList>
            <person name="Stevens D.C."/>
        </authorList>
    </citation>
    <scope>NUCLEOTIDE SEQUENCE [LARGE SCALE GENOMIC DNA]</scope>
    <source>
        <strain evidence="2">SCPEA02</strain>
    </source>
</reference>